<feature type="domain" description="Indole-3-glycerol phosphate synthase" evidence="17">
    <location>
        <begin position="6"/>
        <end position="252"/>
    </location>
</feature>
<organism evidence="19 20">
    <name type="scientific">Buchnera aphidicola</name>
    <name type="common">Brachycaudus cardui</name>
    <dbReference type="NCBI Taxonomy" id="557993"/>
    <lineage>
        <taxon>Bacteria</taxon>
        <taxon>Pseudomonadati</taxon>
        <taxon>Pseudomonadota</taxon>
        <taxon>Gammaproteobacteria</taxon>
        <taxon>Enterobacterales</taxon>
        <taxon>Erwiniaceae</taxon>
        <taxon>Buchnera</taxon>
    </lineage>
</organism>
<proteinExistence type="inferred from homology"/>
<evidence type="ECO:0000256" key="6">
    <source>
        <dbReference type="ARBA" id="ARBA00009847"/>
    </source>
</evidence>
<evidence type="ECO:0000256" key="4">
    <source>
        <dbReference type="ARBA" id="ARBA00004696"/>
    </source>
</evidence>
<dbReference type="PANTHER" id="PTHR22854">
    <property type="entry name" value="TRYPTOPHAN BIOSYNTHESIS PROTEIN"/>
    <property type="match status" value="1"/>
</dbReference>
<keyword evidence="9 15" id="KW-0822">Tryptophan biosynthesis</keyword>
<comment type="similarity">
    <text evidence="16">Belongs to the TrpF family.</text>
</comment>
<dbReference type="PROSITE" id="PS00614">
    <property type="entry name" value="IGPS"/>
    <property type="match status" value="1"/>
</dbReference>
<protein>
    <recommendedName>
        <fullName evidence="15 16">Multifunctional fusion protein</fullName>
    </recommendedName>
    <domain>
        <recommendedName>
            <fullName evidence="15">Indole-3-glycerol phosphate synthase</fullName>
            <shortName evidence="15">IGPS</shortName>
            <ecNumber evidence="15">4.1.1.48</ecNumber>
        </recommendedName>
    </domain>
    <domain>
        <recommendedName>
            <fullName evidence="16">N-(5'-phosphoribosyl)anthranilate isomerase</fullName>
            <shortName evidence="16">PRAI</shortName>
            <ecNumber evidence="16">5.3.1.24</ecNumber>
        </recommendedName>
    </domain>
</protein>
<evidence type="ECO:0000256" key="11">
    <source>
        <dbReference type="ARBA" id="ARBA00023235"/>
    </source>
</evidence>
<keyword evidence="10 15" id="KW-0057">Aromatic amino acid biosynthesis</keyword>
<comment type="similarity">
    <text evidence="15">Belongs to the TrpC family.</text>
</comment>
<dbReference type="OrthoDB" id="9804217at2"/>
<reference evidence="19 20" key="2">
    <citation type="submission" date="2019-05" db="EMBL/GenBank/DDBJ databases">
        <title>Genome evolution of the obligate endosymbiont Buchnera aphidicola.</title>
        <authorList>
            <person name="Moran N.A."/>
        </authorList>
    </citation>
    <scope>NUCLEOTIDE SEQUENCE [LARGE SCALE GENOMIC DNA]</scope>
    <source>
        <strain evidence="19 20">Bca</strain>
    </source>
</reference>
<evidence type="ECO:0000256" key="5">
    <source>
        <dbReference type="ARBA" id="ARBA00007902"/>
    </source>
</evidence>
<dbReference type="HAMAP" id="MF_00135">
    <property type="entry name" value="PRAI"/>
    <property type="match status" value="1"/>
</dbReference>
<dbReference type="InterPro" id="IPR001468">
    <property type="entry name" value="Indole-3-GlycerolPSynthase_CS"/>
</dbReference>
<keyword evidence="12 15" id="KW-0456">Lyase</keyword>
<evidence type="ECO:0000256" key="3">
    <source>
        <dbReference type="ARBA" id="ARBA00004664"/>
    </source>
</evidence>
<evidence type="ECO:0000256" key="9">
    <source>
        <dbReference type="ARBA" id="ARBA00022822"/>
    </source>
</evidence>
<gene>
    <name evidence="16 19" type="primary">trpF</name>
    <name evidence="15" type="synonym">trpC</name>
    <name evidence="19" type="ORF">D9V67_01420</name>
</gene>
<evidence type="ECO:0000256" key="15">
    <source>
        <dbReference type="HAMAP-Rule" id="MF_00134"/>
    </source>
</evidence>
<dbReference type="InterPro" id="IPR011060">
    <property type="entry name" value="RibuloseP-bd_barrel"/>
</dbReference>
<dbReference type="Proteomes" id="UP000298594">
    <property type="component" value="Chromosome"/>
</dbReference>
<dbReference type="GO" id="GO:0004640">
    <property type="term" value="F:phosphoribosylanthranilate isomerase activity"/>
    <property type="evidence" value="ECO:0007669"/>
    <property type="project" value="UniProtKB-UniRule"/>
</dbReference>
<comment type="pathway">
    <text evidence="4 15">Amino-acid biosynthesis; L-tryptophan biosynthesis; L-tryptophan from chorismate: step 4/5.</text>
</comment>
<comment type="catalytic activity">
    <reaction evidence="2 15">
        <text>1-(2-carboxyphenylamino)-1-deoxy-D-ribulose 5-phosphate + H(+) = (1S,2R)-1-C-(indol-3-yl)glycerol 3-phosphate + CO2 + H2O</text>
        <dbReference type="Rhea" id="RHEA:23476"/>
        <dbReference type="ChEBI" id="CHEBI:15377"/>
        <dbReference type="ChEBI" id="CHEBI:15378"/>
        <dbReference type="ChEBI" id="CHEBI:16526"/>
        <dbReference type="ChEBI" id="CHEBI:58613"/>
        <dbReference type="ChEBI" id="CHEBI:58866"/>
        <dbReference type="EC" id="4.1.1.48"/>
    </reaction>
</comment>
<dbReference type="NCBIfam" id="NF006945">
    <property type="entry name" value="PRK09427.1"/>
    <property type="match status" value="1"/>
</dbReference>
<accession>A0A4D6XX06</accession>
<dbReference type="FunFam" id="3.20.20.70:FF:000024">
    <property type="entry name" value="Indole-3-glycerol phosphate synthase"/>
    <property type="match status" value="1"/>
</dbReference>
<dbReference type="InterPro" id="IPR013798">
    <property type="entry name" value="Indole-3-glycerol_P_synth_dom"/>
</dbReference>
<dbReference type="GO" id="GO:0000162">
    <property type="term" value="P:L-tryptophan biosynthetic process"/>
    <property type="evidence" value="ECO:0007669"/>
    <property type="project" value="UniProtKB-UniRule"/>
</dbReference>
<dbReference type="AlphaFoldDB" id="A0A4D6XX06"/>
<dbReference type="CDD" id="cd00331">
    <property type="entry name" value="IGPS"/>
    <property type="match status" value="1"/>
</dbReference>
<keyword evidence="8 15" id="KW-0210">Decarboxylase</keyword>
<evidence type="ECO:0000313" key="19">
    <source>
        <dbReference type="EMBL" id="QCI20417.1"/>
    </source>
</evidence>
<keyword evidence="13" id="KW-0511">Multifunctional enzyme</keyword>
<dbReference type="InterPro" id="IPR045186">
    <property type="entry name" value="Indole-3-glycerol_P_synth"/>
</dbReference>
<feature type="domain" description="N-(5'phosphoribosyl) anthranilate isomerase (PRAI)" evidence="18">
    <location>
        <begin position="258"/>
        <end position="449"/>
    </location>
</feature>
<dbReference type="CDD" id="cd00405">
    <property type="entry name" value="PRAI"/>
    <property type="match status" value="1"/>
</dbReference>
<dbReference type="EMBL" id="CP034879">
    <property type="protein sequence ID" value="QCI20417.1"/>
    <property type="molecule type" value="Genomic_DNA"/>
</dbReference>
<name>A0A4D6XX06_9GAMM</name>
<evidence type="ECO:0000256" key="7">
    <source>
        <dbReference type="ARBA" id="ARBA00022605"/>
    </source>
</evidence>
<dbReference type="SUPFAM" id="SSF51366">
    <property type="entry name" value="Ribulose-phoshate binding barrel"/>
    <property type="match status" value="2"/>
</dbReference>
<evidence type="ECO:0000256" key="10">
    <source>
        <dbReference type="ARBA" id="ARBA00023141"/>
    </source>
</evidence>
<sequence length="457" mass="52532">MEETILNKIIKDKYNWINSRKIKQPLISFQYNVSTNTRNFNHSLKKKKPFFILECKKKSPSLGIIRNDFNLVQIANVYKKYASAISVLTDEKYFDGNLEFINIVRKCVSQPILCKDFFIDPYQVYLARYYKADAILLMLSVLNDRQYTELYTIAKKLNMGVLTEVNNLTELKRAFHLNADIIGINNRNLHDLSIDLNRTRILSQLIKKNIIIISESGIEKYRQIKELSKFVNGFLIGSHLMSKKNLDIAVRSIIMGNNKVCGLTRNSDIKIVEKYGAIYGGFIFVKNSSRNITKKIVKNIIINSKLRHIGVFQNENINIVANIAEEINLYAVQLHGEEDACYISRLRKILSKNIKIWKAFSIQSRLPDLNWDHVNHYLFDSSFGGSNTSFNWSILNNHIFDNVILAGGINSENCVAASKLNCSGLDFNSGIEISPGVKDHKKIKLVFQKLRDYQMIL</sequence>
<evidence type="ECO:0000259" key="18">
    <source>
        <dbReference type="Pfam" id="PF00697"/>
    </source>
</evidence>
<dbReference type="EC" id="4.1.1.48" evidence="15"/>
<dbReference type="InterPro" id="IPR001240">
    <property type="entry name" value="PRAI_dom"/>
</dbReference>
<dbReference type="Pfam" id="PF00697">
    <property type="entry name" value="PRAI"/>
    <property type="match status" value="1"/>
</dbReference>
<dbReference type="Pfam" id="PF00218">
    <property type="entry name" value="IGPS"/>
    <property type="match status" value="1"/>
</dbReference>
<evidence type="ECO:0000256" key="1">
    <source>
        <dbReference type="ARBA" id="ARBA00001164"/>
    </source>
</evidence>
<dbReference type="Gene3D" id="3.20.20.70">
    <property type="entry name" value="Aldolase class I"/>
    <property type="match status" value="2"/>
</dbReference>
<dbReference type="UniPathway" id="UPA00035">
    <property type="reaction ID" value="UER00042"/>
</dbReference>
<dbReference type="EC" id="5.3.1.24" evidence="16"/>
<evidence type="ECO:0000256" key="14">
    <source>
        <dbReference type="ARBA" id="ARBA00025592"/>
    </source>
</evidence>
<dbReference type="GO" id="GO:0004425">
    <property type="term" value="F:indole-3-glycerol-phosphate synthase activity"/>
    <property type="evidence" value="ECO:0007669"/>
    <property type="project" value="UniProtKB-UniRule"/>
</dbReference>
<reference evidence="19 20" key="1">
    <citation type="submission" date="2018-12" db="EMBL/GenBank/DDBJ databases">
        <authorList>
            <person name="Chong R.A."/>
        </authorList>
    </citation>
    <scope>NUCLEOTIDE SEQUENCE [LARGE SCALE GENOMIC DNA]</scope>
    <source>
        <strain evidence="19 20">Bca</strain>
    </source>
</reference>
<comment type="similarity">
    <text evidence="5">In the N-terminal section; belongs to the TrpC family.</text>
</comment>
<keyword evidence="7 15" id="KW-0028">Amino-acid biosynthesis</keyword>
<evidence type="ECO:0000256" key="12">
    <source>
        <dbReference type="ARBA" id="ARBA00023239"/>
    </source>
</evidence>
<dbReference type="PANTHER" id="PTHR22854:SF2">
    <property type="entry name" value="INDOLE-3-GLYCEROL-PHOSPHATE SYNTHASE"/>
    <property type="match status" value="1"/>
</dbReference>
<evidence type="ECO:0000256" key="13">
    <source>
        <dbReference type="ARBA" id="ARBA00023268"/>
    </source>
</evidence>
<dbReference type="HAMAP" id="MF_00134_B">
    <property type="entry name" value="IGPS_B"/>
    <property type="match status" value="1"/>
</dbReference>
<comment type="catalytic activity">
    <reaction evidence="1 16">
        <text>N-(5-phospho-beta-D-ribosyl)anthranilate = 1-(2-carboxyphenylamino)-1-deoxy-D-ribulose 5-phosphate</text>
        <dbReference type="Rhea" id="RHEA:21540"/>
        <dbReference type="ChEBI" id="CHEBI:18277"/>
        <dbReference type="ChEBI" id="CHEBI:58613"/>
        <dbReference type="EC" id="5.3.1.24"/>
    </reaction>
</comment>
<comment type="pathway">
    <text evidence="3 16">Amino-acid biosynthesis; L-tryptophan biosynthesis; L-tryptophan from chorismate: step 3/5.</text>
</comment>
<evidence type="ECO:0000256" key="2">
    <source>
        <dbReference type="ARBA" id="ARBA00001633"/>
    </source>
</evidence>
<evidence type="ECO:0000256" key="16">
    <source>
        <dbReference type="HAMAP-Rule" id="MF_00135"/>
    </source>
</evidence>
<evidence type="ECO:0000256" key="8">
    <source>
        <dbReference type="ARBA" id="ARBA00022793"/>
    </source>
</evidence>
<evidence type="ECO:0000259" key="17">
    <source>
        <dbReference type="Pfam" id="PF00218"/>
    </source>
</evidence>
<evidence type="ECO:0000313" key="20">
    <source>
        <dbReference type="Proteomes" id="UP000298594"/>
    </source>
</evidence>
<dbReference type="RefSeq" id="WP_158359391.1">
    <property type="nucleotide sequence ID" value="NZ_CP034879.1"/>
</dbReference>
<keyword evidence="11 16" id="KW-0413">Isomerase</keyword>
<comment type="similarity">
    <text evidence="6">In the C-terminal section; belongs to the TrpF family.</text>
</comment>
<comment type="function">
    <text evidence="14">Bifunctional enzyme that catalyzes two sequential steps of tryptophan biosynthetic pathway. The first reaction is catalyzed by the isomerase, coded by the TrpF domain; the second reaction is catalyzed by the synthase, coded by the TrpC domain.</text>
</comment>
<dbReference type="InterPro" id="IPR013785">
    <property type="entry name" value="Aldolase_TIM"/>
</dbReference>